<dbReference type="PANTHER" id="PTHR30183:SF3">
    <property type="entry name" value="MOLYBDENUM TRANSPORT SYSTEM PERMEASE PROTEIN MODB"/>
    <property type="match status" value="1"/>
</dbReference>
<evidence type="ECO:0000256" key="8">
    <source>
        <dbReference type="ARBA" id="ARBA00022692"/>
    </source>
</evidence>
<evidence type="ECO:0000256" key="11">
    <source>
        <dbReference type="RuleBase" id="RU363032"/>
    </source>
</evidence>
<feature type="transmembrane region" description="Helical" evidence="11">
    <location>
        <begin position="208"/>
        <end position="227"/>
    </location>
</feature>
<dbReference type="AlphaFoldDB" id="A0A1H5WPL1"/>
<protein>
    <recommendedName>
        <fullName evidence="12">Molybdenum transport system permease</fullName>
    </recommendedName>
</protein>
<dbReference type="InterPro" id="IPR000515">
    <property type="entry name" value="MetI-like"/>
</dbReference>
<keyword evidence="10 11" id="KW-0472">Membrane</keyword>
<evidence type="ECO:0000256" key="9">
    <source>
        <dbReference type="ARBA" id="ARBA00022989"/>
    </source>
</evidence>
<feature type="transmembrane region" description="Helical" evidence="11">
    <location>
        <begin position="20"/>
        <end position="48"/>
    </location>
</feature>
<evidence type="ECO:0000256" key="12">
    <source>
        <dbReference type="RuleBase" id="RU365097"/>
    </source>
</evidence>
<proteinExistence type="inferred from homology"/>
<evidence type="ECO:0000256" key="3">
    <source>
        <dbReference type="ARBA" id="ARBA00007069"/>
    </source>
</evidence>
<evidence type="ECO:0000256" key="5">
    <source>
        <dbReference type="ARBA" id="ARBA00022475"/>
    </source>
</evidence>
<feature type="domain" description="ABC transmembrane type-1" evidence="13">
    <location>
        <begin position="22"/>
        <end position="227"/>
    </location>
</feature>
<evidence type="ECO:0000256" key="4">
    <source>
        <dbReference type="ARBA" id="ARBA00022448"/>
    </source>
</evidence>
<evidence type="ECO:0000256" key="7">
    <source>
        <dbReference type="ARBA" id="ARBA00022519"/>
    </source>
</evidence>
<dbReference type="FunFam" id="1.10.3720.10:FF:000018">
    <property type="entry name" value="Molybdenum transport system permease"/>
    <property type="match status" value="1"/>
</dbReference>
<evidence type="ECO:0000256" key="10">
    <source>
        <dbReference type="ARBA" id="ARBA00023136"/>
    </source>
</evidence>
<evidence type="ECO:0000259" key="13">
    <source>
        <dbReference type="PROSITE" id="PS50928"/>
    </source>
</evidence>
<accession>A0A1H5WPL1</accession>
<dbReference type="NCBIfam" id="NF006939">
    <property type="entry name" value="PRK09421.1"/>
    <property type="match status" value="1"/>
</dbReference>
<dbReference type="InterPro" id="IPR035906">
    <property type="entry name" value="MetI-like_sf"/>
</dbReference>
<dbReference type="PROSITE" id="PS50928">
    <property type="entry name" value="ABC_TM1"/>
    <property type="match status" value="1"/>
</dbReference>
<dbReference type="GO" id="GO:0015098">
    <property type="term" value="F:molybdate ion transmembrane transporter activity"/>
    <property type="evidence" value="ECO:0007669"/>
    <property type="project" value="UniProtKB-UniRule"/>
</dbReference>
<evidence type="ECO:0000256" key="2">
    <source>
        <dbReference type="ARBA" id="ARBA00004429"/>
    </source>
</evidence>
<keyword evidence="9 11" id="KW-1133">Transmembrane helix</keyword>
<comment type="similarity">
    <text evidence="3 12">Belongs to the binding-protein-dependent transport system permease family. CysTW subfamily.</text>
</comment>
<comment type="function">
    <text evidence="1 12">Part of the binding-protein-dependent transport system for molybdenum; probably responsible for the translocation of the substrate across the membrane.</text>
</comment>
<keyword evidence="7 12" id="KW-0997">Cell inner membrane</keyword>
<feature type="transmembrane region" description="Helical" evidence="11">
    <location>
        <begin position="140"/>
        <end position="161"/>
    </location>
</feature>
<dbReference type="GO" id="GO:0005886">
    <property type="term" value="C:plasma membrane"/>
    <property type="evidence" value="ECO:0007669"/>
    <property type="project" value="UniProtKB-SubCell"/>
</dbReference>
<dbReference type="InterPro" id="IPR011867">
    <property type="entry name" value="ModB_ABC"/>
</dbReference>
<keyword evidence="4 11" id="KW-0813">Transport</keyword>
<evidence type="ECO:0000313" key="15">
    <source>
        <dbReference type="Proteomes" id="UP000236721"/>
    </source>
</evidence>
<feature type="transmembrane region" description="Helical" evidence="11">
    <location>
        <begin position="101"/>
        <end position="119"/>
    </location>
</feature>
<evidence type="ECO:0000313" key="14">
    <source>
        <dbReference type="EMBL" id="SEG01432.1"/>
    </source>
</evidence>
<feature type="transmembrane region" description="Helical" evidence="11">
    <location>
        <begin position="60"/>
        <end position="81"/>
    </location>
</feature>
<dbReference type="Proteomes" id="UP000236721">
    <property type="component" value="Unassembled WGS sequence"/>
</dbReference>
<dbReference type="NCBIfam" id="TIGR02141">
    <property type="entry name" value="modB_ABC"/>
    <property type="match status" value="1"/>
</dbReference>
<dbReference type="CDD" id="cd06261">
    <property type="entry name" value="TM_PBP2"/>
    <property type="match status" value="1"/>
</dbReference>
<dbReference type="SUPFAM" id="SSF161098">
    <property type="entry name" value="MetI-like"/>
    <property type="match status" value="1"/>
</dbReference>
<gene>
    <name evidence="14" type="ORF">SAMN04488244_10615</name>
</gene>
<name>A0A1H5WPL1_9VIBR</name>
<comment type="subcellular location">
    <subcellularLocation>
        <location evidence="2 12">Cell inner membrane</location>
        <topology evidence="2 12">Multi-pass membrane protein</topology>
    </subcellularLocation>
    <subcellularLocation>
        <location evidence="11">Cell membrane</location>
        <topology evidence="11">Multi-pass membrane protein</topology>
    </subcellularLocation>
</comment>
<dbReference type="PANTHER" id="PTHR30183">
    <property type="entry name" value="MOLYBDENUM TRANSPORT SYSTEM PERMEASE PROTEIN MODB"/>
    <property type="match status" value="1"/>
</dbReference>
<sequence length="242" mass="26432">MALSSVRVFNNIMLTEYEIQALLLSLKVAAVALVWLIPIGLFLAWLLSKKEFLGKSILDSLVHLPLVLPPVVIGYLLLVSMGRQGFVGRFIYELTGISFSFSWRGAVLACMIVSLPLMVRSIRLSMDSVDNKLEQAARTLGASSIKVFFTITLPLVIPGVISGTMLSFARSLGEFGATISFVSNIPGETQTIPLAMYNFLETPGAEDAAMRLCIISILISLASLYFAEGLNRWMSHRLGVAK</sequence>
<dbReference type="EMBL" id="FNVG01000006">
    <property type="protein sequence ID" value="SEG01432.1"/>
    <property type="molecule type" value="Genomic_DNA"/>
</dbReference>
<keyword evidence="8 11" id="KW-0812">Transmembrane</keyword>
<organism evidence="14 15">
    <name type="scientific">Vibrio hangzhouensis</name>
    <dbReference type="NCBI Taxonomy" id="462991"/>
    <lineage>
        <taxon>Bacteria</taxon>
        <taxon>Pseudomonadati</taxon>
        <taxon>Pseudomonadota</taxon>
        <taxon>Gammaproteobacteria</taxon>
        <taxon>Vibrionales</taxon>
        <taxon>Vibrionaceae</taxon>
        <taxon>Vibrio</taxon>
    </lineage>
</organism>
<evidence type="ECO:0000256" key="6">
    <source>
        <dbReference type="ARBA" id="ARBA00022505"/>
    </source>
</evidence>
<dbReference type="Gene3D" id="1.10.3720.10">
    <property type="entry name" value="MetI-like"/>
    <property type="match status" value="1"/>
</dbReference>
<dbReference type="Pfam" id="PF00528">
    <property type="entry name" value="BPD_transp_1"/>
    <property type="match status" value="1"/>
</dbReference>
<evidence type="ECO:0000256" key="1">
    <source>
        <dbReference type="ARBA" id="ARBA00002949"/>
    </source>
</evidence>
<keyword evidence="5" id="KW-1003">Cell membrane</keyword>
<keyword evidence="15" id="KW-1185">Reference proteome</keyword>
<keyword evidence="6 12" id="KW-0500">Molybdenum</keyword>
<reference evidence="15" key="1">
    <citation type="submission" date="2016-10" db="EMBL/GenBank/DDBJ databases">
        <authorList>
            <person name="Varghese N."/>
            <person name="Submissions S."/>
        </authorList>
    </citation>
    <scope>NUCLEOTIDE SEQUENCE [LARGE SCALE GENOMIC DNA]</scope>
    <source>
        <strain evidence="15">CGMCC 1.7062</strain>
    </source>
</reference>